<dbReference type="InterPro" id="IPR016181">
    <property type="entry name" value="Acyl_CoA_acyltransferase"/>
</dbReference>
<dbReference type="PROSITE" id="PS51186">
    <property type="entry name" value="GNAT"/>
    <property type="match status" value="1"/>
</dbReference>
<dbReference type="PANTHER" id="PTHR43792:SF1">
    <property type="entry name" value="N-ACETYLTRANSFERASE DOMAIN-CONTAINING PROTEIN"/>
    <property type="match status" value="1"/>
</dbReference>
<accession>A0A2W1JKP3</accession>
<dbReference type="Pfam" id="PF13302">
    <property type="entry name" value="Acetyltransf_3"/>
    <property type="match status" value="1"/>
</dbReference>
<evidence type="ECO:0000313" key="2">
    <source>
        <dbReference type="EMBL" id="PZD73949.1"/>
    </source>
</evidence>
<dbReference type="RefSeq" id="WP_110985609.1">
    <property type="nucleotide sequence ID" value="NZ_CAWNWM010000004.1"/>
</dbReference>
<dbReference type="GO" id="GO:0016747">
    <property type="term" value="F:acyltransferase activity, transferring groups other than amino-acyl groups"/>
    <property type="evidence" value="ECO:0007669"/>
    <property type="project" value="InterPro"/>
</dbReference>
<feature type="domain" description="N-acetyltransferase" evidence="1">
    <location>
        <begin position="16"/>
        <end position="178"/>
    </location>
</feature>
<gene>
    <name evidence="2" type="ORF">C1752_01639</name>
</gene>
<dbReference type="EMBL" id="PQWO01000004">
    <property type="protein sequence ID" value="PZD73949.1"/>
    <property type="molecule type" value="Genomic_DNA"/>
</dbReference>
<comment type="caution">
    <text evidence="2">The sequence shown here is derived from an EMBL/GenBank/DDBJ whole genome shotgun (WGS) entry which is preliminary data.</text>
</comment>
<reference evidence="2 3" key="1">
    <citation type="journal article" date="2018" name="Sci. Rep.">
        <title>A novel species of the marine cyanobacterium Acaryochloris with a unique pigment content and lifestyle.</title>
        <authorList>
            <person name="Partensky F."/>
            <person name="Six C."/>
            <person name="Ratin M."/>
            <person name="Garczarek L."/>
            <person name="Vaulot D."/>
            <person name="Probert I."/>
            <person name="Calteau A."/>
            <person name="Gourvil P."/>
            <person name="Marie D."/>
            <person name="Grebert T."/>
            <person name="Bouchier C."/>
            <person name="Le Panse S."/>
            <person name="Gachenot M."/>
            <person name="Rodriguez F."/>
            <person name="Garrido J.L."/>
        </authorList>
    </citation>
    <scope>NUCLEOTIDE SEQUENCE [LARGE SCALE GENOMIC DNA]</scope>
    <source>
        <strain evidence="2 3">RCC1774</strain>
    </source>
</reference>
<dbReference type="PANTHER" id="PTHR43792">
    <property type="entry name" value="GNAT FAMILY, PUTATIVE (AFU_ORTHOLOGUE AFUA_3G00765)-RELATED-RELATED"/>
    <property type="match status" value="1"/>
</dbReference>
<evidence type="ECO:0000313" key="3">
    <source>
        <dbReference type="Proteomes" id="UP000248857"/>
    </source>
</evidence>
<sequence length="178" mass="20202">MGPDPTAINSIETERLILRRFCETDLDEIAEVLSHPDVMRFSLSGPYSHERVRAFIDGCLKSYETRNAGLLAVIPRDEQRVIGYCGYYFQVIDQQNEGEIGYRLHPNYWGRGIATEAAIAVKEYGFGTLGYERMISIVEVENIASIRVAEKNGMTYEKDSIFLGQVPVRIYAIEHSQT</sequence>
<name>A0A2W1JKP3_9CYAN</name>
<keyword evidence="3" id="KW-1185">Reference proteome</keyword>
<dbReference type="CDD" id="cd04301">
    <property type="entry name" value="NAT_SF"/>
    <property type="match status" value="1"/>
</dbReference>
<dbReference type="OrthoDB" id="9785602at2"/>
<dbReference type="InterPro" id="IPR051531">
    <property type="entry name" value="N-acetyltransferase"/>
</dbReference>
<dbReference type="SUPFAM" id="SSF55729">
    <property type="entry name" value="Acyl-CoA N-acyltransferases (Nat)"/>
    <property type="match status" value="1"/>
</dbReference>
<protein>
    <recommendedName>
        <fullName evidence="1">N-acetyltransferase domain-containing protein</fullName>
    </recommendedName>
</protein>
<dbReference type="AlphaFoldDB" id="A0A2W1JKP3"/>
<evidence type="ECO:0000259" key="1">
    <source>
        <dbReference type="PROSITE" id="PS51186"/>
    </source>
</evidence>
<dbReference type="InterPro" id="IPR000182">
    <property type="entry name" value="GNAT_dom"/>
</dbReference>
<dbReference type="Proteomes" id="UP000248857">
    <property type="component" value="Unassembled WGS sequence"/>
</dbReference>
<proteinExistence type="predicted"/>
<dbReference type="Gene3D" id="3.40.630.30">
    <property type="match status" value="1"/>
</dbReference>
<organism evidence="2 3">
    <name type="scientific">Acaryochloris thomasi RCC1774</name>
    <dbReference type="NCBI Taxonomy" id="1764569"/>
    <lineage>
        <taxon>Bacteria</taxon>
        <taxon>Bacillati</taxon>
        <taxon>Cyanobacteriota</taxon>
        <taxon>Cyanophyceae</taxon>
        <taxon>Acaryochloridales</taxon>
        <taxon>Acaryochloridaceae</taxon>
        <taxon>Acaryochloris</taxon>
        <taxon>Acaryochloris thomasi</taxon>
    </lineage>
</organism>